<gene>
    <name evidence="1" type="ORF">ERS013165_03296</name>
</gene>
<name>A0A655RPM0_VIBCL</name>
<dbReference type="EMBL" id="CWOW01000022">
    <property type="protein sequence ID" value="CSB07762.1"/>
    <property type="molecule type" value="Genomic_DNA"/>
</dbReference>
<evidence type="ECO:0000313" key="2">
    <source>
        <dbReference type="Proteomes" id="UP000044806"/>
    </source>
</evidence>
<protein>
    <submittedName>
        <fullName evidence="1">Uncharacterized protein</fullName>
    </submittedName>
</protein>
<sequence>MSNGFIKLHGTHRFTGGNINSHADRTLVQVGFSIRSGSGEAHHRHDRITFEHDNPHIGYAFIAEPLKTVIKLN</sequence>
<dbReference type="Proteomes" id="UP000044806">
    <property type="component" value="Unassembled WGS sequence"/>
</dbReference>
<organism evidence="1 2">
    <name type="scientific">Vibrio cholerae</name>
    <dbReference type="NCBI Taxonomy" id="666"/>
    <lineage>
        <taxon>Bacteria</taxon>
        <taxon>Pseudomonadati</taxon>
        <taxon>Pseudomonadota</taxon>
        <taxon>Gammaproteobacteria</taxon>
        <taxon>Vibrionales</taxon>
        <taxon>Vibrionaceae</taxon>
        <taxon>Vibrio</taxon>
    </lineage>
</organism>
<accession>A0A655RPM0</accession>
<dbReference type="AlphaFoldDB" id="A0A655RPM0"/>
<proteinExistence type="predicted"/>
<reference evidence="1 2" key="1">
    <citation type="submission" date="2015-07" db="EMBL/GenBank/DDBJ databases">
        <authorList>
            <consortium name="Pathogen Informatics"/>
        </authorList>
    </citation>
    <scope>NUCLEOTIDE SEQUENCE [LARGE SCALE GENOMIC DNA]</scope>
    <source>
        <strain evidence="1 2">A51</strain>
    </source>
</reference>
<evidence type="ECO:0000313" key="1">
    <source>
        <dbReference type="EMBL" id="CSB07762.1"/>
    </source>
</evidence>